<dbReference type="EMBL" id="JAGPNK010000003">
    <property type="protein sequence ID" value="KAH7324299.1"/>
    <property type="molecule type" value="Genomic_DNA"/>
</dbReference>
<reference evidence="3" key="1">
    <citation type="journal article" date="2021" name="Nat. Commun.">
        <title>Genetic determinants of endophytism in the Arabidopsis root mycobiome.</title>
        <authorList>
            <person name="Mesny F."/>
            <person name="Miyauchi S."/>
            <person name="Thiergart T."/>
            <person name="Pickel B."/>
            <person name="Atanasova L."/>
            <person name="Karlsson M."/>
            <person name="Huettel B."/>
            <person name="Barry K.W."/>
            <person name="Haridas S."/>
            <person name="Chen C."/>
            <person name="Bauer D."/>
            <person name="Andreopoulos W."/>
            <person name="Pangilinan J."/>
            <person name="LaButti K."/>
            <person name="Riley R."/>
            <person name="Lipzen A."/>
            <person name="Clum A."/>
            <person name="Drula E."/>
            <person name="Henrissat B."/>
            <person name="Kohler A."/>
            <person name="Grigoriev I.V."/>
            <person name="Martin F.M."/>
            <person name="Hacquard S."/>
        </authorList>
    </citation>
    <scope>NUCLEOTIDE SEQUENCE</scope>
    <source>
        <strain evidence="3">MPI-CAGE-CH-0235</strain>
    </source>
</reference>
<accession>A0A8K0SYK4</accession>
<comment type="caution">
    <text evidence="3">The sequence shown here is derived from an EMBL/GenBank/DDBJ whole genome shotgun (WGS) entry which is preliminary data.</text>
</comment>
<feature type="transmembrane region" description="Helical" evidence="2">
    <location>
        <begin position="146"/>
        <end position="166"/>
    </location>
</feature>
<keyword evidence="2" id="KW-1133">Transmembrane helix</keyword>
<gene>
    <name evidence="3" type="ORF">B0I35DRAFT_387979</name>
</gene>
<evidence type="ECO:0000313" key="4">
    <source>
        <dbReference type="Proteomes" id="UP000813444"/>
    </source>
</evidence>
<evidence type="ECO:0000256" key="1">
    <source>
        <dbReference type="SAM" id="MobiDB-lite"/>
    </source>
</evidence>
<dbReference type="InterPro" id="IPR018750">
    <property type="entry name" value="DUF2306_membrane"/>
</dbReference>
<feature type="transmembrane region" description="Helical" evidence="2">
    <location>
        <begin position="178"/>
        <end position="202"/>
    </location>
</feature>
<feature type="compositionally biased region" description="Polar residues" evidence="1">
    <location>
        <begin position="337"/>
        <end position="355"/>
    </location>
</feature>
<dbReference type="AlphaFoldDB" id="A0A8K0SYK4"/>
<organism evidence="3 4">
    <name type="scientific">Stachybotrys elegans</name>
    <dbReference type="NCBI Taxonomy" id="80388"/>
    <lineage>
        <taxon>Eukaryota</taxon>
        <taxon>Fungi</taxon>
        <taxon>Dikarya</taxon>
        <taxon>Ascomycota</taxon>
        <taxon>Pezizomycotina</taxon>
        <taxon>Sordariomycetes</taxon>
        <taxon>Hypocreomycetidae</taxon>
        <taxon>Hypocreales</taxon>
        <taxon>Stachybotryaceae</taxon>
        <taxon>Stachybotrys</taxon>
    </lineage>
</organism>
<dbReference type="OrthoDB" id="193478at2759"/>
<feature type="transmembrane region" description="Helical" evidence="2">
    <location>
        <begin position="82"/>
        <end position="104"/>
    </location>
</feature>
<feature type="region of interest" description="Disordered" evidence="1">
    <location>
        <begin position="335"/>
        <end position="355"/>
    </location>
</feature>
<protein>
    <recommendedName>
        <fullName evidence="5">DUF2306 domain-containing protein</fullName>
    </recommendedName>
</protein>
<dbReference type="Proteomes" id="UP000813444">
    <property type="component" value="Unassembled WGS sequence"/>
</dbReference>
<feature type="transmembrane region" description="Helical" evidence="2">
    <location>
        <begin position="28"/>
        <end position="49"/>
    </location>
</feature>
<feature type="transmembrane region" description="Helical" evidence="2">
    <location>
        <begin position="116"/>
        <end position="134"/>
    </location>
</feature>
<keyword evidence="4" id="KW-1185">Reference proteome</keyword>
<dbReference type="Pfam" id="PF10067">
    <property type="entry name" value="DUF2306"/>
    <property type="match status" value="1"/>
</dbReference>
<evidence type="ECO:0000313" key="3">
    <source>
        <dbReference type="EMBL" id="KAH7324299.1"/>
    </source>
</evidence>
<evidence type="ECO:0000256" key="2">
    <source>
        <dbReference type="SAM" id="Phobius"/>
    </source>
</evidence>
<evidence type="ECO:0008006" key="5">
    <source>
        <dbReference type="Google" id="ProtNLM"/>
    </source>
</evidence>
<name>A0A8K0SYK4_9HYPO</name>
<proteinExistence type="predicted"/>
<keyword evidence="2" id="KW-0472">Membrane</keyword>
<keyword evidence="2" id="KW-0812">Transmembrane</keyword>
<sequence>MAVSSKPPANRFVAVARKVYNPIGFTHGYNFIFFFIFGVAMTVFCLYSMPSMNVDGNFCGPNGGGAPGECFHYREGLDRIGMILHLVGILPAGILAVIQFVPAIRHKFLILHRINGYLVLLLSAIGAAGGFIISRHAFGGGLDTQFASGTLFVLFCTSLIISYINIKRLQLEQHRAWMLRAWFYGGAIITTRLIMNAAASIITNSGGYHVARSCAWLDFTIEDTERMLELYPLCSAWATGESPGQMVVVVAQMGGTSAAEAAAALSVPFGAASWLALALHAIGVEIYLHLTPGEAERLRKASYQRQLAAGMRHPGRAGLTSDRLGDAEIWTPKDAEQGSTGITTPPQEMTTAMKD</sequence>